<reference evidence="3 4" key="1">
    <citation type="submission" date="2016-11" db="EMBL/GenBank/DDBJ databases">
        <authorList>
            <person name="Jaros S."/>
            <person name="Januszkiewicz K."/>
            <person name="Wedrychowicz H."/>
        </authorList>
    </citation>
    <scope>NUCLEOTIDE SEQUENCE [LARGE SCALE GENOMIC DNA]</scope>
    <source>
        <strain evidence="3 4">DSM 21864</strain>
    </source>
</reference>
<keyword evidence="2" id="KW-0472">Membrane</keyword>
<dbReference type="EMBL" id="FQZO01000003">
    <property type="protein sequence ID" value="SHJ21766.1"/>
    <property type="molecule type" value="Genomic_DNA"/>
</dbReference>
<dbReference type="InterPro" id="IPR019734">
    <property type="entry name" value="TPR_rpt"/>
</dbReference>
<feature type="transmembrane region" description="Helical" evidence="2">
    <location>
        <begin position="181"/>
        <end position="203"/>
    </location>
</feature>
<dbReference type="SUPFAM" id="SSF48452">
    <property type="entry name" value="TPR-like"/>
    <property type="match status" value="2"/>
</dbReference>
<protein>
    <recommendedName>
        <fullName evidence="5">Tetratricopeptide repeat-containing protein</fullName>
    </recommendedName>
</protein>
<keyword evidence="2" id="KW-0812">Transmembrane</keyword>
<feature type="compositionally biased region" description="Polar residues" evidence="1">
    <location>
        <begin position="256"/>
        <end position="265"/>
    </location>
</feature>
<evidence type="ECO:0000256" key="1">
    <source>
        <dbReference type="SAM" id="MobiDB-lite"/>
    </source>
</evidence>
<gene>
    <name evidence="3" type="ORF">SAMN05444401_2526</name>
</gene>
<evidence type="ECO:0008006" key="5">
    <source>
        <dbReference type="Google" id="ProtNLM"/>
    </source>
</evidence>
<feature type="region of interest" description="Disordered" evidence="1">
    <location>
        <begin position="221"/>
        <end position="265"/>
    </location>
</feature>
<evidence type="ECO:0000313" key="4">
    <source>
        <dbReference type="Proteomes" id="UP000184080"/>
    </source>
</evidence>
<dbReference type="SMART" id="SM00028">
    <property type="entry name" value="TPR"/>
    <property type="match status" value="4"/>
</dbReference>
<evidence type="ECO:0000256" key="2">
    <source>
        <dbReference type="SAM" id="Phobius"/>
    </source>
</evidence>
<accession>A0A1M6HHQ1</accession>
<sequence length="437" mass="50390">MDKELKKIYSKAMLCYQKGLIDKALNCCEKGISKDIYCAPILNLKGLLLYQKGDLEGCRVVWNINADINDDGASKEYLKDSKRDSDRLKLYSNAMLFIKEMRINEALENLKKCRESDFNIINVSNALASCYIKKGEYIHSEYHIEKVLELDKYNKEALSNKEYLKKFGNSSTKDKLLNNKMILRTTSIILGICIVILSLRYLIIPKVQFLKNPISLFTSSKDAKKGSNDKVDLEKDNKAPIKGTEGKSSDDKKTSGDINKLQNNESKFSQNEIKTDLEHKNYDKLYNVAMEFKDSKLNVNEKALYNKVLETLETEGVNFFYSQGMKFQKEKDYVNAQKELEKAFKHSNKSYLKSHIIYMLGASAENRQDIESAIKYYKLYAEEYLSSEYGDGVLYNLAVLNKNINNYESYKYASMIKSNFPNSMYFNTTIKDILKSK</sequence>
<evidence type="ECO:0000313" key="3">
    <source>
        <dbReference type="EMBL" id="SHJ21766.1"/>
    </source>
</evidence>
<dbReference type="AlphaFoldDB" id="A0A1M6HHQ1"/>
<dbReference type="OrthoDB" id="1938848at2"/>
<dbReference type="RefSeq" id="WP_073007024.1">
    <property type="nucleotide sequence ID" value="NZ_FQZO01000003.1"/>
</dbReference>
<feature type="compositionally biased region" description="Basic and acidic residues" evidence="1">
    <location>
        <begin position="221"/>
        <end position="255"/>
    </location>
</feature>
<dbReference type="Gene3D" id="1.25.40.10">
    <property type="entry name" value="Tetratricopeptide repeat domain"/>
    <property type="match status" value="2"/>
</dbReference>
<keyword evidence="4" id="KW-1185">Reference proteome</keyword>
<keyword evidence="2" id="KW-1133">Transmembrane helix</keyword>
<organism evidence="3 4">
    <name type="scientific">Clostridium amylolyticum</name>
    <dbReference type="NCBI Taxonomy" id="1121298"/>
    <lineage>
        <taxon>Bacteria</taxon>
        <taxon>Bacillati</taxon>
        <taxon>Bacillota</taxon>
        <taxon>Clostridia</taxon>
        <taxon>Eubacteriales</taxon>
        <taxon>Clostridiaceae</taxon>
        <taxon>Clostridium</taxon>
    </lineage>
</organism>
<name>A0A1M6HHQ1_9CLOT</name>
<dbReference type="Proteomes" id="UP000184080">
    <property type="component" value="Unassembled WGS sequence"/>
</dbReference>
<dbReference type="STRING" id="1121298.SAMN05444401_2526"/>
<proteinExistence type="predicted"/>
<dbReference type="InterPro" id="IPR011990">
    <property type="entry name" value="TPR-like_helical_dom_sf"/>
</dbReference>